<keyword evidence="2" id="KW-1185">Reference proteome</keyword>
<dbReference type="HOGENOM" id="CLU_2451757_0_0_3"/>
<dbReference type="AlphaFoldDB" id="K9TMF0"/>
<protein>
    <submittedName>
        <fullName evidence="1">Uncharacterized protein</fullName>
    </submittedName>
</protein>
<dbReference type="InParanoid" id="K9TMF0"/>
<reference evidence="1 2" key="1">
    <citation type="submission" date="2012-06" db="EMBL/GenBank/DDBJ databases">
        <title>Finished chromosome of genome of Oscillatoria acuminata PCC 6304.</title>
        <authorList>
            <consortium name="US DOE Joint Genome Institute"/>
            <person name="Gugger M."/>
            <person name="Coursin T."/>
            <person name="Rippka R."/>
            <person name="Tandeau De Marsac N."/>
            <person name="Huntemann M."/>
            <person name="Wei C.-L."/>
            <person name="Han J."/>
            <person name="Detter J.C."/>
            <person name="Han C."/>
            <person name="Tapia R."/>
            <person name="Davenport K."/>
            <person name="Daligault H."/>
            <person name="Erkkila T."/>
            <person name="Gu W."/>
            <person name="Munk A.C.C."/>
            <person name="Teshima H."/>
            <person name="Xu Y."/>
            <person name="Chain P."/>
            <person name="Chen A."/>
            <person name="Krypides N."/>
            <person name="Mavromatis K."/>
            <person name="Markowitz V."/>
            <person name="Szeto E."/>
            <person name="Ivanova N."/>
            <person name="Mikhailova N."/>
            <person name="Ovchinnikova G."/>
            <person name="Pagani I."/>
            <person name="Pati A."/>
            <person name="Goodwin L."/>
            <person name="Peters L."/>
            <person name="Pitluck S."/>
            <person name="Woyke T."/>
            <person name="Kerfeld C."/>
        </authorList>
    </citation>
    <scope>NUCLEOTIDE SEQUENCE [LARGE SCALE GENOMIC DNA]</scope>
    <source>
        <strain evidence="1 2">PCC 6304</strain>
    </source>
</reference>
<evidence type="ECO:0000313" key="1">
    <source>
        <dbReference type="EMBL" id="AFY83301.1"/>
    </source>
</evidence>
<dbReference type="RefSeq" id="WP_015149928.1">
    <property type="nucleotide sequence ID" value="NC_019693.1"/>
</dbReference>
<sequence length="89" mass="10166">MDNIKQQITQNIENWILKDEGIRTQVTKLAQGCSDTIELGKAMVTYFDENLPEIPEPFDELLALALGVADWYAIAQIFEEFLNSSEEEE</sequence>
<proteinExistence type="predicted"/>
<name>K9TMF0_9CYAN</name>
<evidence type="ECO:0000313" key="2">
    <source>
        <dbReference type="Proteomes" id="UP000010367"/>
    </source>
</evidence>
<dbReference type="Proteomes" id="UP000010367">
    <property type="component" value="Chromosome"/>
</dbReference>
<organism evidence="1 2">
    <name type="scientific">Oscillatoria acuminata PCC 6304</name>
    <dbReference type="NCBI Taxonomy" id="56110"/>
    <lineage>
        <taxon>Bacteria</taxon>
        <taxon>Bacillati</taxon>
        <taxon>Cyanobacteriota</taxon>
        <taxon>Cyanophyceae</taxon>
        <taxon>Oscillatoriophycideae</taxon>
        <taxon>Oscillatoriales</taxon>
        <taxon>Oscillatoriaceae</taxon>
        <taxon>Oscillatoria</taxon>
    </lineage>
</organism>
<dbReference type="EMBL" id="CP003607">
    <property type="protein sequence ID" value="AFY83301.1"/>
    <property type="molecule type" value="Genomic_DNA"/>
</dbReference>
<dbReference type="KEGG" id="oac:Oscil6304_3742"/>
<gene>
    <name evidence="1" type="ORF">Oscil6304_3742</name>
</gene>
<accession>K9TMF0</accession>